<feature type="domain" description="Thioesterase" evidence="1">
    <location>
        <begin position="57"/>
        <end position="131"/>
    </location>
</feature>
<sequence>MAEERAGERAGESVVSAEEINRFLEAEFPGSSSGCEAVGDGWAIAIARTDRMQLRPGGIVSGPTVFAVCDAALYYACFTRVGIEPMTLTSELSIRFLRPARGAELRARADLHQVGRRAIIGSIVAWTDDPSRPVAVAQGTYMRPTV</sequence>
<dbReference type="InterPro" id="IPR029069">
    <property type="entry name" value="HotDog_dom_sf"/>
</dbReference>
<organism evidence="2">
    <name type="scientific">freshwater metagenome</name>
    <dbReference type="NCBI Taxonomy" id="449393"/>
    <lineage>
        <taxon>unclassified sequences</taxon>
        <taxon>metagenomes</taxon>
        <taxon>ecological metagenomes</taxon>
    </lineage>
</organism>
<accession>A0A6J6GKB9</accession>
<protein>
    <submittedName>
        <fullName evidence="2">Unannotated protein</fullName>
    </submittedName>
</protein>
<dbReference type="AlphaFoldDB" id="A0A6J6GKB9"/>
<evidence type="ECO:0000259" key="1">
    <source>
        <dbReference type="Pfam" id="PF03061"/>
    </source>
</evidence>
<dbReference type="SUPFAM" id="SSF54637">
    <property type="entry name" value="Thioesterase/thiol ester dehydrase-isomerase"/>
    <property type="match status" value="1"/>
</dbReference>
<name>A0A6J6GKB9_9ZZZZ</name>
<evidence type="ECO:0000313" key="2">
    <source>
        <dbReference type="EMBL" id="CAB4599335.1"/>
    </source>
</evidence>
<reference evidence="2" key="1">
    <citation type="submission" date="2020-05" db="EMBL/GenBank/DDBJ databases">
        <authorList>
            <person name="Chiriac C."/>
            <person name="Salcher M."/>
            <person name="Ghai R."/>
            <person name="Kavagutti S V."/>
        </authorList>
    </citation>
    <scope>NUCLEOTIDE SEQUENCE</scope>
</reference>
<dbReference type="CDD" id="cd03443">
    <property type="entry name" value="PaaI_thioesterase"/>
    <property type="match status" value="1"/>
</dbReference>
<dbReference type="EMBL" id="CAEZSR010000304">
    <property type="protein sequence ID" value="CAB4599335.1"/>
    <property type="molecule type" value="Genomic_DNA"/>
</dbReference>
<dbReference type="Pfam" id="PF03061">
    <property type="entry name" value="4HBT"/>
    <property type="match status" value="1"/>
</dbReference>
<gene>
    <name evidence="2" type="ORF">UFOPK1493_04210</name>
</gene>
<dbReference type="InterPro" id="IPR006683">
    <property type="entry name" value="Thioestr_dom"/>
</dbReference>
<proteinExistence type="predicted"/>
<dbReference type="Gene3D" id="3.10.129.10">
    <property type="entry name" value="Hotdog Thioesterase"/>
    <property type="match status" value="1"/>
</dbReference>